<dbReference type="InterPro" id="IPR033305">
    <property type="entry name" value="Hydin-like"/>
</dbReference>
<organism evidence="1 2">
    <name type="scientific">Clonorchis sinensis</name>
    <name type="common">Chinese liver fluke</name>
    <dbReference type="NCBI Taxonomy" id="79923"/>
    <lineage>
        <taxon>Eukaryota</taxon>
        <taxon>Metazoa</taxon>
        <taxon>Spiralia</taxon>
        <taxon>Lophotrochozoa</taxon>
        <taxon>Platyhelminthes</taxon>
        <taxon>Trematoda</taxon>
        <taxon>Digenea</taxon>
        <taxon>Opisthorchiida</taxon>
        <taxon>Opisthorchiata</taxon>
        <taxon>Opisthorchiidae</taxon>
        <taxon>Clonorchis</taxon>
    </lineage>
</organism>
<evidence type="ECO:0000313" key="2">
    <source>
        <dbReference type="Proteomes" id="UP000008909"/>
    </source>
</evidence>
<reference key="2">
    <citation type="submission" date="2011-10" db="EMBL/GenBank/DDBJ databases">
        <title>The genome and transcriptome sequence of Clonorchis sinensis provide insights into the carcinogenic liver fluke.</title>
        <authorList>
            <person name="Wang X."/>
            <person name="Huang Y."/>
            <person name="Chen W."/>
            <person name="Liu H."/>
            <person name="Guo L."/>
            <person name="Chen Y."/>
            <person name="Luo F."/>
            <person name="Zhou W."/>
            <person name="Sun J."/>
            <person name="Mao Q."/>
            <person name="Liang P."/>
            <person name="Zhou C."/>
            <person name="Tian Y."/>
            <person name="Men J."/>
            <person name="Lv X."/>
            <person name="Huang L."/>
            <person name="Zhou J."/>
            <person name="Hu Y."/>
            <person name="Li R."/>
            <person name="Zhang F."/>
            <person name="Lei H."/>
            <person name="Li X."/>
            <person name="Hu X."/>
            <person name="Liang C."/>
            <person name="Xu J."/>
            <person name="Wu Z."/>
            <person name="Yu X."/>
        </authorList>
    </citation>
    <scope>NUCLEOTIDE SEQUENCE</scope>
    <source>
        <strain>Henan</strain>
    </source>
</reference>
<dbReference type="GO" id="GO:1904158">
    <property type="term" value="P:axonemal central apparatus assembly"/>
    <property type="evidence" value="ECO:0007669"/>
    <property type="project" value="TreeGrafter"/>
</dbReference>
<dbReference type="PANTHER" id="PTHR23053">
    <property type="entry name" value="DLEC1 DELETED IN LUNG AND ESOPHAGEAL CANCER 1"/>
    <property type="match status" value="1"/>
</dbReference>
<sequence length="527" mass="58279">MLEHQLIGLLTLHCTLKDSNSNSGKHSNSDSSVIGTHETVRTSIKSWLYTNFNRIVVRPLIFFIPIEYYLTVLCPVLVEVGQTQIGVNKLTGPSLPVRVCSFVILPTTVKKIVAAEAGHQGDYTEDNCEALFPCIKTDSVNTTLPRSTDSLNQVIESASHPDRGDKIAYSSDMIDFFDNIPPKKSRTSPPAKHRRDMKKTLAVLLHSLMQRISTLEAQISSIRHSGWIAGSLKSSGNFSIQNASFQRRHLQQQSEDAETIDYIASSSYHSNDEWLFNRHDDSCPERMKHHSNLLTERLGQPGSISALVVSLGGLAAKHRKGATAKRFFCICEGGEALLDNKMFHCDNSVTGAAGVEVTADVTFEPTTIGNSSGTLKLSSPHAGEYIFPLCGVAKAPQPQGPLSIKRKETVHVNFRNVFDASMLFSFQLRDCTVIDDTSALIVIARAIVAKMGHLWHQRRIPPRLKDSVFKTTVTAILVYECKLGTLSSGDLVRQALNNCSMYVVKRSISECVLENRIHLSSRKSFSH</sequence>
<proteinExistence type="predicted"/>
<dbReference type="GO" id="GO:0003341">
    <property type="term" value="P:cilium movement"/>
    <property type="evidence" value="ECO:0007669"/>
    <property type="project" value="TreeGrafter"/>
</dbReference>
<accession>G7YBQ6</accession>
<keyword evidence="2" id="KW-1185">Reference proteome</keyword>
<name>G7YBQ6_CLOSI</name>
<reference evidence="1" key="1">
    <citation type="journal article" date="2011" name="Genome Biol.">
        <title>The draft genome of the carcinogenic human liver fluke Clonorchis sinensis.</title>
        <authorList>
            <person name="Wang X."/>
            <person name="Chen W."/>
            <person name="Huang Y."/>
            <person name="Sun J."/>
            <person name="Men J."/>
            <person name="Liu H."/>
            <person name="Luo F."/>
            <person name="Guo L."/>
            <person name="Lv X."/>
            <person name="Deng C."/>
            <person name="Zhou C."/>
            <person name="Fan Y."/>
            <person name="Li X."/>
            <person name="Huang L."/>
            <person name="Hu Y."/>
            <person name="Liang C."/>
            <person name="Hu X."/>
            <person name="Xu J."/>
            <person name="Yu X."/>
        </authorList>
    </citation>
    <scope>NUCLEOTIDE SEQUENCE [LARGE SCALE GENOMIC DNA]</scope>
    <source>
        <strain evidence="1">Henan</strain>
    </source>
</reference>
<dbReference type="AlphaFoldDB" id="G7YBQ6"/>
<gene>
    <name evidence="1" type="ORF">CLF_104459</name>
</gene>
<dbReference type="EMBL" id="DF143041">
    <property type="protein sequence ID" value="GAA50390.1"/>
    <property type="molecule type" value="Genomic_DNA"/>
</dbReference>
<protein>
    <submittedName>
        <fullName evidence="1">Hydrocephalus-inducing protein</fullName>
    </submittedName>
</protein>
<dbReference type="Proteomes" id="UP000008909">
    <property type="component" value="Unassembled WGS sequence"/>
</dbReference>
<evidence type="ECO:0000313" key="1">
    <source>
        <dbReference type="EMBL" id="GAA50390.1"/>
    </source>
</evidence>
<dbReference type="GO" id="GO:0005930">
    <property type="term" value="C:axoneme"/>
    <property type="evidence" value="ECO:0007669"/>
    <property type="project" value="TreeGrafter"/>
</dbReference>
<dbReference type="PANTHER" id="PTHR23053:SF0">
    <property type="entry name" value="HYDROCEPHALUS-INDUCING PROTEIN HOMOLOG"/>
    <property type="match status" value="1"/>
</dbReference>